<evidence type="ECO:0000256" key="1">
    <source>
        <dbReference type="SAM" id="MobiDB-lite"/>
    </source>
</evidence>
<proteinExistence type="predicted"/>
<protein>
    <submittedName>
        <fullName evidence="2">Uncharacterized protein</fullName>
    </submittedName>
</protein>
<reference evidence="2" key="1">
    <citation type="submission" date="2021-12" db="EMBL/GenBank/DDBJ databases">
        <title>Curvularia clavata genome.</title>
        <authorList>
            <person name="Cao Y."/>
        </authorList>
    </citation>
    <scope>NUCLEOTIDE SEQUENCE</scope>
    <source>
        <strain evidence="2">Yc1106</strain>
    </source>
</reference>
<dbReference type="VEuPathDB" id="FungiDB:yc1106_01068"/>
<dbReference type="Proteomes" id="UP001056012">
    <property type="component" value="Chromosome 1"/>
</dbReference>
<keyword evidence="3" id="KW-1185">Reference proteome</keyword>
<name>A0A9Q9DPM4_CURCL</name>
<gene>
    <name evidence="2" type="ORF">yc1106_01068</name>
</gene>
<accession>A0A9Q9DPM4</accession>
<organism evidence="2 3">
    <name type="scientific">Curvularia clavata</name>
    <dbReference type="NCBI Taxonomy" id="95742"/>
    <lineage>
        <taxon>Eukaryota</taxon>
        <taxon>Fungi</taxon>
        <taxon>Dikarya</taxon>
        <taxon>Ascomycota</taxon>
        <taxon>Pezizomycotina</taxon>
        <taxon>Dothideomycetes</taxon>
        <taxon>Pleosporomycetidae</taxon>
        <taxon>Pleosporales</taxon>
        <taxon>Pleosporineae</taxon>
        <taxon>Pleosporaceae</taxon>
        <taxon>Curvularia</taxon>
    </lineage>
</organism>
<dbReference type="OrthoDB" id="3758401at2759"/>
<evidence type="ECO:0000313" key="3">
    <source>
        <dbReference type="Proteomes" id="UP001056012"/>
    </source>
</evidence>
<feature type="region of interest" description="Disordered" evidence="1">
    <location>
        <begin position="1"/>
        <end position="77"/>
    </location>
</feature>
<feature type="compositionally biased region" description="Low complexity" evidence="1">
    <location>
        <begin position="45"/>
        <end position="59"/>
    </location>
</feature>
<dbReference type="EMBL" id="CP089274">
    <property type="protein sequence ID" value="USP73794.1"/>
    <property type="molecule type" value="Genomic_DNA"/>
</dbReference>
<dbReference type="AlphaFoldDB" id="A0A9Q9DPM4"/>
<sequence>MPTSKTTTLPDPKPPNAAPSSTTSIMPASPAESSSIDGSPPPSPTKSDSVNSSTSTSPTECDPTTKDSSIYTTAFPGLPPSNPSSHAHILSLPTLSKIAILEVNLQDAIATTLYHSSPSLLPSFLDPTVPIFKAIFGEKKRSGMKRQLVVWRKGIEVLIGTYTPHTSPKRLYFSHVAGYLIGYDGRWYLRATAGNAWAGASRWTDVWKGKFECLGGVERMEVETDEKGMERRARELAREVLDAEYWVAEVDLKM</sequence>
<evidence type="ECO:0000313" key="2">
    <source>
        <dbReference type="EMBL" id="USP73794.1"/>
    </source>
</evidence>